<protein>
    <submittedName>
        <fullName evidence="7">HTH-type transcriptional regulator GltC</fullName>
    </submittedName>
</protein>
<evidence type="ECO:0000313" key="7">
    <source>
        <dbReference type="EMBL" id="SMX51083.1"/>
    </source>
</evidence>
<dbReference type="GO" id="GO:0003700">
    <property type="term" value="F:DNA-binding transcription factor activity"/>
    <property type="evidence" value="ECO:0007669"/>
    <property type="project" value="InterPro"/>
</dbReference>
<sequence length="311" mass="33927">MDARQLRYFATVCRFKNLSHAADHCNVATSAISHHIANLEAELETKLFVRKPRGMVPTAAGIKLLDHANGILSAVDAAISDVKYGQSEISGHFAIGMPYSVIKVIGASLMRSVSEQYPKVRLLLREGLSGVTYATLTNREIQLALIFNPPQDPRTERVALLEEELFCMGHQSIIGATQSPITWDEMTQLPLFILQSGVLSRALVDKPGILATLEEKAQIQVASIAATQSALTERLGCTLAPKVLVSELLESGQLNARPILDPRPLRTLYMVTPAGAEPTQLSETITELTQRLVTDAVNNGQWHAAKTINSR</sequence>
<name>A0A238L7K2_9RHOB</name>
<dbReference type="PROSITE" id="PS50931">
    <property type="entry name" value="HTH_LYSR"/>
    <property type="match status" value="1"/>
</dbReference>
<dbReference type="InterPro" id="IPR036388">
    <property type="entry name" value="WH-like_DNA-bd_sf"/>
</dbReference>
<keyword evidence="2" id="KW-0805">Transcription regulation</keyword>
<evidence type="ECO:0000259" key="6">
    <source>
        <dbReference type="PROSITE" id="PS50931"/>
    </source>
</evidence>
<evidence type="ECO:0000256" key="1">
    <source>
        <dbReference type="ARBA" id="ARBA00009437"/>
    </source>
</evidence>
<dbReference type="OrthoDB" id="8479357at2"/>
<dbReference type="Pfam" id="PF03466">
    <property type="entry name" value="LysR_substrate"/>
    <property type="match status" value="1"/>
</dbReference>
<keyword evidence="5" id="KW-0804">Transcription</keyword>
<dbReference type="InterPro" id="IPR005119">
    <property type="entry name" value="LysR_subst-bd"/>
</dbReference>
<evidence type="ECO:0000256" key="4">
    <source>
        <dbReference type="ARBA" id="ARBA00023159"/>
    </source>
</evidence>
<dbReference type="InterPro" id="IPR000847">
    <property type="entry name" value="LysR_HTH_N"/>
</dbReference>
<proteinExistence type="inferred from homology"/>
<gene>
    <name evidence="7" type="primary">gltC</name>
    <name evidence="7" type="ORF">COL8621_03613</name>
</gene>
<dbReference type="GO" id="GO:2000142">
    <property type="term" value="P:regulation of DNA-templated transcription initiation"/>
    <property type="evidence" value="ECO:0007669"/>
    <property type="project" value="TreeGrafter"/>
</dbReference>
<dbReference type="FunFam" id="1.10.10.10:FF:000001">
    <property type="entry name" value="LysR family transcriptional regulator"/>
    <property type="match status" value="1"/>
</dbReference>
<dbReference type="PANTHER" id="PTHR30293">
    <property type="entry name" value="TRANSCRIPTIONAL REGULATORY PROTEIN NAC-RELATED"/>
    <property type="match status" value="1"/>
</dbReference>
<dbReference type="Pfam" id="PF00126">
    <property type="entry name" value="HTH_1"/>
    <property type="match status" value="1"/>
</dbReference>
<keyword evidence="3" id="KW-0238">DNA-binding</keyword>
<keyword evidence="4" id="KW-0010">Activator</keyword>
<evidence type="ECO:0000256" key="2">
    <source>
        <dbReference type="ARBA" id="ARBA00023015"/>
    </source>
</evidence>
<dbReference type="PANTHER" id="PTHR30293:SF0">
    <property type="entry name" value="NITROGEN ASSIMILATION REGULATORY PROTEIN NAC"/>
    <property type="match status" value="1"/>
</dbReference>
<evidence type="ECO:0000313" key="8">
    <source>
        <dbReference type="Proteomes" id="UP000202922"/>
    </source>
</evidence>
<organism evidence="7 8">
    <name type="scientific">Actibacterium lipolyticum</name>
    <dbReference type="NCBI Taxonomy" id="1524263"/>
    <lineage>
        <taxon>Bacteria</taxon>
        <taxon>Pseudomonadati</taxon>
        <taxon>Pseudomonadota</taxon>
        <taxon>Alphaproteobacteria</taxon>
        <taxon>Rhodobacterales</taxon>
        <taxon>Roseobacteraceae</taxon>
        <taxon>Actibacterium</taxon>
    </lineage>
</organism>
<accession>A0A238L7K2</accession>
<dbReference type="EMBL" id="FXYE01000004">
    <property type="protein sequence ID" value="SMX51083.1"/>
    <property type="molecule type" value="Genomic_DNA"/>
</dbReference>
<comment type="similarity">
    <text evidence="1">Belongs to the LysR transcriptional regulatory family.</text>
</comment>
<keyword evidence="8" id="KW-1185">Reference proteome</keyword>
<dbReference type="Proteomes" id="UP000202922">
    <property type="component" value="Unassembled WGS sequence"/>
</dbReference>
<dbReference type="InterPro" id="IPR036390">
    <property type="entry name" value="WH_DNA-bd_sf"/>
</dbReference>
<feature type="domain" description="HTH lysR-type" evidence="6">
    <location>
        <begin position="1"/>
        <end position="58"/>
    </location>
</feature>
<dbReference type="GO" id="GO:0003677">
    <property type="term" value="F:DNA binding"/>
    <property type="evidence" value="ECO:0007669"/>
    <property type="project" value="UniProtKB-KW"/>
</dbReference>
<dbReference type="AlphaFoldDB" id="A0A238L7K2"/>
<reference evidence="8" key="1">
    <citation type="submission" date="2017-05" db="EMBL/GenBank/DDBJ databases">
        <authorList>
            <person name="Rodrigo-Torres L."/>
            <person name="Arahal R. D."/>
            <person name="Lucena T."/>
        </authorList>
    </citation>
    <scope>NUCLEOTIDE SEQUENCE [LARGE SCALE GENOMIC DNA]</scope>
    <source>
        <strain evidence="8">CECT 8621</strain>
    </source>
</reference>
<dbReference type="SUPFAM" id="SSF46785">
    <property type="entry name" value="Winged helix' DNA-binding domain"/>
    <property type="match status" value="1"/>
</dbReference>
<dbReference type="SUPFAM" id="SSF53850">
    <property type="entry name" value="Periplasmic binding protein-like II"/>
    <property type="match status" value="1"/>
</dbReference>
<evidence type="ECO:0000256" key="5">
    <source>
        <dbReference type="ARBA" id="ARBA00023163"/>
    </source>
</evidence>
<evidence type="ECO:0000256" key="3">
    <source>
        <dbReference type="ARBA" id="ARBA00023125"/>
    </source>
</evidence>
<dbReference type="Gene3D" id="1.10.10.10">
    <property type="entry name" value="Winged helix-like DNA-binding domain superfamily/Winged helix DNA-binding domain"/>
    <property type="match status" value="1"/>
</dbReference>
<dbReference type="RefSeq" id="WP_093968781.1">
    <property type="nucleotide sequence ID" value="NZ_FXYE01000004.1"/>
</dbReference>
<dbReference type="Gene3D" id="3.40.190.10">
    <property type="entry name" value="Periplasmic binding protein-like II"/>
    <property type="match status" value="2"/>
</dbReference>